<sequence length="419" mass="46047">MYGRRIGYYQMWVRIIRVTVIIRISDLMTDGGSDEPNVSNDGSTDLTVWLIDQMGNEASTAYVPSNGQTSRRLSYDPAMDALKRRSKGILKEQRAQGSTESSDSGYGQQMVFQKNRCTSQTRRFHRQRSRDSDENTATVPTTTSGSSSVTSSGQFGDFLSIPQPFEGGHPAPGQMPRKGSYQGTARALIVASALGADRRRSRSLCNQQIVLPQAAPPCKGSATTSNASANTSANASRRASTTSLPSIARLRIQQCYKAAKPFIGPQILKRACAQRPEMRAFVSHLPDETLEQMGKDIHQLIAQCVASIEDADRITALSHAYGEKQADLCGVGFRPEYLSAIADASIAECVRLDNGAHKRCETFLAWSNLMESMFSGVRDGFYARIRYQRRLSLPQHRTMLVKQGSFDVRSTGMSLDSAC</sequence>
<dbReference type="InterPro" id="IPR009050">
    <property type="entry name" value="Globin-like_sf"/>
</dbReference>
<dbReference type="Proteomes" id="UP000095287">
    <property type="component" value="Unplaced"/>
</dbReference>
<feature type="compositionally biased region" description="Low complexity" evidence="1">
    <location>
        <begin position="136"/>
        <end position="153"/>
    </location>
</feature>
<dbReference type="InterPro" id="IPR012292">
    <property type="entry name" value="Globin/Proto"/>
</dbReference>
<proteinExistence type="predicted"/>
<name>A0A1I8AUI3_9BILA</name>
<dbReference type="GO" id="GO:0019825">
    <property type="term" value="F:oxygen binding"/>
    <property type="evidence" value="ECO:0007669"/>
    <property type="project" value="InterPro"/>
</dbReference>
<organism evidence="2 3">
    <name type="scientific">Steinernema glaseri</name>
    <dbReference type="NCBI Taxonomy" id="37863"/>
    <lineage>
        <taxon>Eukaryota</taxon>
        <taxon>Metazoa</taxon>
        <taxon>Ecdysozoa</taxon>
        <taxon>Nematoda</taxon>
        <taxon>Chromadorea</taxon>
        <taxon>Rhabditida</taxon>
        <taxon>Tylenchina</taxon>
        <taxon>Panagrolaimomorpha</taxon>
        <taxon>Strongyloidoidea</taxon>
        <taxon>Steinernematidae</taxon>
        <taxon>Steinernema</taxon>
    </lineage>
</organism>
<evidence type="ECO:0000256" key="1">
    <source>
        <dbReference type="SAM" id="MobiDB-lite"/>
    </source>
</evidence>
<evidence type="ECO:0000313" key="3">
    <source>
        <dbReference type="WBParaSite" id="L893_g9349.t1"/>
    </source>
</evidence>
<dbReference type="WBParaSite" id="L893_g9349.t1">
    <property type="protein sequence ID" value="L893_g9349.t1"/>
    <property type="gene ID" value="L893_g9349"/>
</dbReference>
<dbReference type="GO" id="GO:0020037">
    <property type="term" value="F:heme binding"/>
    <property type="evidence" value="ECO:0007669"/>
    <property type="project" value="InterPro"/>
</dbReference>
<feature type="region of interest" description="Disordered" evidence="1">
    <location>
        <begin position="215"/>
        <end position="240"/>
    </location>
</feature>
<feature type="region of interest" description="Disordered" evidence="1">
    <location>
        <begin position="87"/>
        <end position="179"/>
    </location>
</feature>
<reference evidence="3" key="1">
    <citation type="submission" date="2016-11" db="UniProtKB">
        <authorList>
            <consortium name="WormBaseParasite"/>
        </authorList>
    </citation>
    <scope>IDENTIFICATION</scope>
</reference>
<protein>
    <submittedName>
        <fullName evidence="3">Ras-GEF domain-containing protein</fullName>
    </submittedName>
</protein>
<dbReference type="AlphaFoldDB" id="A0A1I8AUI3"/>
<keyword evidence="2" id="KW-1185">Reference proteome</keyword>
<feature type="compositionally biased region" description="Polar residues" evidence="1">
    <location>
        <begin position="95"/>
        <end position="121"/>
    </location>
</feature>
<dbReference type="SUPFAM" id="SSF46458">
    <property type="entry name" value="Globin-like"/>
    <property type="match status" value="1"/>
</dbReference>
<accession>A0A1I8AUI3</accession>
<dbReference type="Gene3D" id="1.10.490.10">
    <property type="entry name" value="Globins"/>
    <property type="match status" value="1"/>
</dbReference>
<feature type="compositionally biased region" description="Low complexity" evidence="1">
    <location>
        <begin position="221"/>
        <end position="240"/>
    </location>
</feature>
<evidence type="ECO:0000313" key="2">
    <source>
        <dbReference type="Proteomes" id="UP000095287"/>
    </source>
</evidence>